<feature type="signal peptide" evidence="1">
    <location>
        <begin position="1"/>
        <end position="30"/>
    </location>
</feature>
<feature type="chain" id="PRO_5032402025" evidence="1">
    <location>
        <begin position="31"/>
        <end position="127"/>
    </location>
</feature>
<keyword evidence="3" id="KW-1185">Reference proteome</keyword>
<evidence type="ECO:0000313" key="2">
    <source>
        <dbReference type="EMBL" id="KAG5186800.1"/>
    </source>
</evidence>
<proteinExistence type="predicted"/>
<accession>A0A835Z8C3</accession>
<dbReference type="EMBL" id="JAFCMP010000102">
    <property type="protein sequence ID" value="KAG5186800.1"/>
    <property type="molecule type" value="Genomic_DNA"/>
</dbReference>
<protein>
    <submittedName>
        <fullName evidence="2">Uncharacterized protein</fullName>
    </submittedName>
</protein>
<evidence type="ECO:0000256" key="1">
    <source>
        <dbReference type="SAM" id="SignalP"/>
    </source>
</evidence>
<organism evidence="2 3">
    <name type="scientific">Tribonema minus</name>
    <dbReference type="NCBI Taxonomy" id="303371"/>
    <lineage>
        <taxon>Eukaryota</taxon>
        <taxon>Sar</taxon>
        <taxon>Stramenopiles</taxon>
        <taxon>Ochrophyta</taxon>
        <taxon>PX clade</taxon>
        <taxon>Xanthophyceae</taxon>
        <taxon>Tribonematales</taxon>
        <taxon>Tribonemataceae</taxon>
        <taxon>Tribonema</taxon>
    </lineage>
</organism>
<reference evidence="2" key="1">
    <citation type="submission" date="2021-02" db="EMBL/GenBank/DDBJ databases">
        <title>First Annotated Genome of the Yellow-green Alga Tribonema minus.</title>
        <authorList>
            <person name="Mahan K.M."/>
        </authorList>
    </citation>
    <scope>NUCLEOTIDE SEQUENCE</scope>
    <source>
        <strain evidence="2">UTEX B ZZ1240</strain>
    </source>
</reference>
<dbReference type="AlphaFoldDB" id="A0A835Z8C3"/>
<sequence>MGEAIAASTSNPMVMLRACLGHALASTVTAQVWGDPIDLPEQHATDHNKYYEALAKTNPQLYKTFVTEHAAYTVEGLLHHMRSTDTMHACLFVGMRYKRAVGQYLKEKHNAQEVILVADDAAALVQD</sequence>
<name>A0A835Z8C3_9STRA</name>
<dbReference type="Proteomes" id="UP000664859">
    <property type="component" value="Unassembled WGS sequence"/>
</dbReference>
<keyword evidence="1" id="KW-0732">Signal</keyword>
<gene>
    <name evidence="2" type="ORF">JKP88DRAFT_288492</name>
</gene>
<comment type="caution">
    <text evidence="2">The sequence shown here is derived from an EMBL/GenBank/DDBJ whole genome shotgun (WGS) entry which is preliminary data.</text>
</comment>
<evidence type="ECO:0000313" key="3">
    <source>
        <dbReference type="Proteomes" id="UP000664859"/>
    </source>
</evidence>